<evidence type="ECO:0000313" key="4">
    <source>
        <dbReference type="Proteomes" id="UP001186944"/>
    </source>
</evidence>
<dbReference type="GO" id="GO:0005886">
    <property type="term" value="C:plasma membrane"/>
    <property type="evidence" value="ECO:0007669"/>
    <property type="project" value="TreeGrafter"/>
</dbReference>
<protein>
    <recommendedName>
        <fullName evidence="2">Methyltransferase FkbM domain-containing protein</fullName>
    </recommendedName>
</protein>
<dbReference type="PANTHER" id="PTHR34009:SF2">
    <property type="entry name" value="PROTEIN STAR"/>
    <property type="match status" value="1"/>
</dbReference>
<keyword evidence="4" id="KW-1185">Reference proteome</keyword>
<dbReference type="InterPro" id="IPR006342">
    <property type="entry name" value="FkbM_mtfrase"/>
</dbReference>
<evidence type="ECO:0000259" key="2">
    <source>
        <dbReference type="Pfam" id="PF05050"/>
    </source>
</evidence>
<dbReference type="Proteomes" id="UP001186944">
    <property type="component" value="Unassembled WGS sequence"/>
</dbReference>
<feature type="chain" id="PRO_5041640582" description="Methyltransferase FkbM domain-containing protein" evidence="1">
    <location>
        <begin position="18"/>
        <end position="275"/>
    </location>
</feature>
<dbReference type="PANTHER" id="PTHR34009">
    <property type="entry name" value="PROTEIN STAR"/>
    <property type="match status" value="1"/>
</dbReference>
<dbReference type="InterPro" id="IPR053202">
    <property type="entry name" value="EGF_Rcpt_Signaling_Reg"/>
</dbReference>
<gene>
    <name evidence="3" type="ORF">FSP39_012257</name>
</gene>
<keyword evidence="1" id="KW-0732">Signal</keyword>
<dbReference type="GO" id="GO:0031902">
    <property type="term" value="C:late endosome membrane"/>
    <property type="evidence" value="ECO:0007669"/>
    <property type="project" value="TreeGrafter"/>
</dbReference>
<name>A0AA88Y933_PINIB</name>
<organism evidence="3 4">
    <name type="scientific">Pinctada imbricata</name>
    <name type="common">Atlantic pearl-oyster</name>
    <name type="synonym">Pinctada martensii</name>
    <dbReference type="NCBI Taxonomy" id="66713"/>
    <lineage>
        <taxon>Eukaryota</taxon>
        <taxon>Metazoa</taxon>
        <taxon>Spiralia</taxon>
        <taxon>Lophotrochozoa</taxon>
        <taxon>Mollusca</taxon>
        <taxon>Bivalvia</taxon>
        <taxon>Autobranchia</taxon>
        <taxon>Pteriomorphia</taxon>
        <taxon>Pterioida</taxon>
        <taxon>Pterioidea</taxon>
        <taxon>Pteriidae</taxon>
        <taxon>Pinctada</taxon>
    </lineage>
</organism>
<accession>A0AA88Y933</accession>
<dbReference type="Gene3D" id="3.40.50.150">
    <property type="entry name" value="Vaccinia Virus protein VP39"/>
    <property type="match status" value="1"/>
</dbReference>
<dbReference type="GO" id="GO:0016197">
    <property type="term" value="P:endosomal transport"/>
    <property type="evidence" value="ECO:0007669"/>
    <property type="project" value="TreeGrafter"/>
</dbReference>
<comment type="caution">
    <text evidence="3">The sequence shown here is derived from an EMBL/GenBank/DDBJ whole genome shotgun (WGS) entry which is preliminary data.</text>
</comment>
<dbReference type="GO" id="GO:0005794">
    <property type="term" value="C:Golgi apparatus"/>
    <property type="evidence" value="ECO:0007669"/>
    <property type="project" value="TreeGrafter"/>
</dbReference>
<sequence>MLCLTFALFVCLQYIVSRDQSVLTWLPNEDSREGRKLFEKNDSPNKQEVSNDLLMLEPNDRRLIHHVETMIHPPSSHPYNLTRPDEVDYSRGQSLRIDQFLHSKEKGIFIEIGAFDGETHSVSLYLEKYRQWIGLLIEPRPNNFRKLLHKHRKASALQACVKTNSSEGDTMSKTFSETDEVVPCFFMETIIKAHGFLHINMLSVDAKDQELDILKTVPFEKVLIDVITVEFSHGSSAHGPILKFLDSKNYTAFHQFVNHPLKKSDLLFVRNELNN</sequence>
<feature type="domain" description="Methyltransferase FkbM" evidence="2">
    <location>
        <begin position="111"/>
        <end position="250"/>
    </location>
</feature>
<dbReference type="EMBL" id="VSWD01000008">
    <property type="protein sequence ID" value="KAK3095255.1"/>
    <property type="molecule type" value="Genomic_DNA"/>
</dbReference>
<dbReference type="InterPro" id="IPR029063">
    <property type="entry name" value="SAM-dependent_MTases_sf"/>
</dbReference>
<dbReference type="AlphaFoldDB" id="A0AA88Y933"/>
<evidence type="ECO:0000313" key="3">
    <source>
        <dbReference type="EMBL" id="KAK3095255.1"/>
    </source>
</evidence>
<dbReference type="SUPFAM" id="SSF53335">
    <property type="entry name" value="S-adenosyl-L-methionine-dependent methyltransferases"/>
    <property type="match status" value="1"/>
</dbReference>
<reference evidence="3" key="1">
    <citation type="submission" date="2019-08" db="EMBL/GenBank/DDBJ databases">
        <title>The improved chromosome-level genome for the pearl oyster Pinctada fucata martensii using PacBio sequencing and Hi-C.</title>
        <authorList>
            <person name="Zheng Z."/>
        </authorList>
    </citation>
    <scope>NUCLEOTIDE SEQUENCE</scope>
    <source>
        <strain evidence="3">ZZ-2019</strain>
        <tissue evidence="3">Adductor muscle</tissue>
    </source>
</reference>
<feature type="signal peptide" evidence="1">
    <location>
        <begin position="1"/>
        <end position="17"/>
    </location>
</feature>
<proteinExistence type="predicted"/>
<dbReference type="Pfam" id="PF05050">
    <property type="entry name" value="Methyltransf_21"/>
    <property type="match status" value="1"/>
</dbReference>
<evidence type="ECO:0000256" key="1">
    <source>
        <dbReference type="SAM" id="SignalP"/>
    </source>
</evidence>
<dbReference type="GO" id="GO:0005789">
    <property type="term" value="C:endoplasmic reticulum membrane"/>
    <property type="evidence" value="ECO:0007669"/>
    <property type="project" value="TreeGrafter"/>
</dbReference>
<dbReference type="GO" id="GO:0006888">
    <property type="term" value="P:endoplasmic reticulum to Golgi vesicle-mediated transport"/>
    <property type="evidence" value="ECO:0007669"/>
    <property type="project" value="TreeGrafter"/>
</dbReference>